<feature type="transmembrane region" description="Helical" evidence="1">
    <location>
        <begin position="265"/>
        <end position="286"/>
    </location>
</feature>
<evidence type="ECO:0000313" key="2">
    <source>
        <dbReference type="EMBL" id="AXE76212.1"/>
    </source>
</evidence>
<dbReference type="RefSeq" id="WP_114242877.1">
    <property type="nucleotide sequence ID" value="NZ_CP027306.1"/>
</dbReference>
<gene>
    <name evidence="2" type="ORF">C5746_03695</name>
</gene>
<keyword evidence="1" id="KW-0812">Transmembrane</keyword>
<dbReference type="Proteomes" id="UP000252698">
    <property type="component" value="Chromosome"/>
</dbReference>
<dbReference type="EMBL" id="CP027306">
    <property type="protein sequence ID" value="AXE76212.1"/>
    <property type="molecule type" value="Genomic_DNA"/>
</dbReference>
<dbReference type="AlphaFoldDB" id="A0A2Z5J7D1"/>
<evidence type="ECO:0008006" key="4">
    <source>
        <dbReference type="Google" id="ProtNLM"/>
    </source>
</evidence>
<feature type="transmembrane region" description="Helical" evidence="1">
    <location>
        <begin position="317"/>
        <end position="336"/>
    </location>
</feature>
<dbReference type="GeneID" id="95517659"/>
<keyword evidence="1" id="KW-1133">Transmembrane helix</keyword>
<accession>A0A2Z5J7D1</accession>
<keyword evidence="1" id="KW-0472">Membrane</keyword>
<reference evidence="2 3" key="1">
    <citation type="journal article" date="2018" name="Front. Microbiol.">
        <title>Genome Sequencing of Streptomyces atratus SCSIOZH16 and Activation Production of Nocardamine via Metabolic Engineering.</title>
        <authorList>
            <person name="Li Y."/>
            <person name="Zhang C."/>
            <person name="Liu C."/>
            <person name="Ju J."/>
            <person name="Ma J."/>
        </authorList>
    </citation>
    <scope>NUCLEOTIDE SEQUENCE [LARGE SCALE GENOMIC DNA]</scope>
    <source>
        <strain evidence="2 3">SCSIO_ZH16</strain>
    </source>
</reference>
<protein>
    <recommendedName>
        <fullName evidence="4">Integral membrane protein</fullName>
    </recommendedName>
</protein>
<feature type="transmembrane region" description="Helical" evidence="1">
    <location>
        <begin position="42"/>
        <end position="64"/>
    </location>
</feature>
<evidence type="ECO:0000313" key="3">
    <source>
        <dbReference type="Proteomes" id="UP000252698"/>
    </source>
</evidence>
<organism evidence="2 3">
    <name type="scientific">Streptomyces atratus</name>
    <dbReference type="NCBI Taxonomy" id="1893"/>
    <lineage>
        <taxon>Bacteria</taxon>
        <taxon>Bacillati</taxon>
        <taxon>Actinomycetota</taxon>
        <taxon>Actinomycetes</taxon>
        <taxon>Kitasatosporales</taxon>
        <taxon>Streptomycetaceae</taxon>
        <taxon>Streptomyces</taxon>
    </lineage>
</organism>
<evidence type="ECO:0000256" key="1">
    <source>
        <dbReference type="SAM" id="Phobius"/>
    </source>
</evidence>
<feature type="transmembrane region" description="Helical" evidence="1">
    <location>
        <begin position="399"/>
        <end position="418"/>
    </location>
</feature>
<sequence>MEADGNQSQSPKARAELEALRARVAVLEARAPARHRLRARSFFAVLLILVSAVLTPLSIVATWAKNQIGDTDNYVAMMAPLASDPDVQSAVADRVTGAVMKHLDVKALLADVAPADRPVVDKALSRLSGPLTTGVSDFVRGTVEKFVAGDAFATIWTDLNRAAQSATMKALSGSGGGAVKLTNDTVTIDLAPVIDRVKQRLVDRGLTVAAKIPEIHTDFTVLTSDSVGKAKKWFRALQIIGFWLPLVTLVLAAGGVLLAERRRRALVTAALAIATGAAVLGLAVWVGRAFYLDSLPSEVSQPAAGSVFDALAGPVRALVRLMVTLGIVVALAAWLTGDGLTATRVRAMWSGGIGAVRDAAGVTGGPVGSWVHRARLWLNWTVVVVAAAVLVAWDRPTGLVTVWIALCALFALAVIEFLDDDSTPHLAAPGQ</sequence>
<proteinExistence type="predicted"/>
<feature type="transmembrane region" description="Helical" evidence="1">
    <location>
        <begin position="376"/>
        <end position="393"/>
    </location>
</feature>
<feature type="transmembrane region" description="Helical" evidence="1">
    <location>
        <begin position="233"/>
        <end position="258"/>
    </location>
</feature>
<name>A0A2Z5J7D1_STRAR</name>
<dbReference type="KEGG" id="sata:C5746_03695"/>